<proteinExistence type="predicted"/>
<feature type="domain" description="Dehydrogenase E1 component" evidence="5">
    <location>
        <begin position="43"/>
        <end position="324"/>
    </location>
</feature>
<dbReference type="InterPro" id="IPR050771">
    <property type="entry name" value="Alpha-ketoacid_DH_E1_comp"/>
</dbReference>
<comment type="subunit">
    <text evidence="4">Heterodimer of an alpha and a beta chain.</text>
</comment>
<dbReference type="GO" id="GO:0004739">
    <property type="term" value="F:pyruvate dehydrogenase (acetyl-transferring) activity"/>
    <property type="evidence" value="ECO:0007669"/>
    <property type="project" value="UniProtKB-UniRule"/>
</dbReference>
<evidence type="ECO:0000313" key="7">
    <source>
        <dbReference type="Proteomes" id="UP000199628"/>
    </source>
</evidence>
<keyword evidence="3 4" id="KW-0786">Thiamine pyrophosphate</keyword>
<evidence type="ECO:0000256" key="3">
    <source>
        <dbReference type="ARBA" id="ARBA00023052"/>
    </source>
</evidence>
<evidence type="ECO:0000259" key="5">
    <source>
        <dbReference type="Pfam" id="PF00676"/>
    </source>
</evidence>
<evidence type="ECO:0000256" key="1">
    <source>
        <dbReference type="ARBA" id="ARBA00001964"/>
    </source>
</evidence>
<protein>
    <recommendedName>
        <fullName evidence="4">Pyruvate dehydrogenase E1 component subunit alpha</fullName>
        <ecNumber evidence="4">1.2.4.1</ecNumber>
    </recommendedName>
</protein>
<dbReference type="CDD" id="cd02000">
    <property type="entry name" value="TPP_E1_PDC_ADC_BCADC"/>
    <property type="match status" value="1"/>
</dbReference>
<dbReference type="AlphaFoldDB" id="A0A1G6UY54"/>
<accession>A0A1G6UY54</accession>
<dbReference type="InterPro" id="IPR001017">
    <property type="entry name" value="DH_E1"/>
</dbReference>
<dbReference type="EMBL" id="FMZV01000007">
    <property type="protein sequence ID" value="SDD46218.1"/>
    <property type="molecule type" value="Genomic_DNA"/>
</dbReference>
<reference evidence="7" key="1">
    <citation type="submission" date="2016-10" db="EMBL/GenBank/DDBJ databases">
        <authorList>
            <person name="Varghese N."/>
            <person name="Submissions S."/>
        </authorList>
    </citation>
    <scope>NUCLEOTIDE SEQUENCE [LARGE SCALE GENOMIC DNA]</scope>
    <source>
        <strain evidence="7">CGMCC 1.9108</strain>
    </source>
</reference>
<evidence type="ECO:0000256" key="2">
    <source>
        <dbReference type="ARBA" id="ARBA00023002"/>
    </source>
</evidence>
<comment type="cofactor">
    <cofactor evidence="1 4">
        <name>thiamine diphosphate</name>
        <dbReference type="ChEBI" id="CHEBI:58937"/>
    </cofactor>
</comment>
<dbReference type="GO" id="GO:0009083">
    <property type="term" value="P:branched-chain amino acid catabolic process"/>
    <property type="evidence" value="ECO:0007669"/>
    <property type="project" value="TreeGrafter"/>
</dbReference>
<dbReference type="EC" id="1.2.4.1" evidence="4"/>
<keyword evidence="4 6" id="KW-0670">Pyruvate</keyword>
<name>A0A1G6UY54_9RHOB</name>
<keyword evidence="7" id="KW-1185">Reference proteome</keyword>
<dbReference type="RefSeq" id="WP_218128889.1">
    <property type="nucleotide sequence ID" value="NZ_FMZV01000007.1"/>
</dbReference>
<evidence type="ECO:0000256" key="4">
    <source>
        <dbReference type="RuleBase" id="RU366007"/>
    </source>
</evidence>
<sequence length="367" mass="40587">MTGHLEYPEPSTKPHRVLDANGNLVDDQTSIDDDVGFLEEAFKAMLRARRFDERLLKLQRQGAIGTFAPIKGQEAAQVGAASTLRDDDWFVPSFREKAAMLLLGVEMADIFLTAAGWNEGLAGKKGDRRLPETVPVSSQLPIAAGIAYAARLRGEDTVAMVFFGDGATSSGDFHEAMNFASVLKAPVVFVCQNNGWAISTPRSAQTASSTIAQKAHAYGMPSAQVDGNDVLAVRQVVEEAVERARTKGLPSMVEALTYRMEVHTTADDPSRYRDDDEIEAWRARDPITRVETFLRSRSQIDDAMVEVLEEQIQDEIDRAWAATKTRIAELEEQSDEVIFDHIFEDLTPPLKRQRKDFLKTGRGANDG</sequence>
<dbReference type="NCBIfam" id="TIGR03181">
    <property type="entry name" value="PDH_E1_alph_x"/>
    <property type="match status" value="1"/>
</dbReference>
<dbReference type="Pfam" id="PF00676">
    <property type="entry name" value="E1_dh"/>
    <property type="match status" value="1"/>
</dbReference>
<comment type="function">
    <text evidence="4">The pyruvate dehydrogenase complex catalyzes the overall conversion of pyruvate to acetyl-CoA and CO(2). It contains multiple copies of three enzymatic components: pyruvate dehydrogenase (E1), dihydrolipoamide acetyltransferase (E2) and lipoamide dehydrogenase (E3).</text>
</comment>
<dbReference type="Proteomes" id="UP000199628">
    <property type="component" value="Unassembled WGS sequence"/>
</dbReference>
<gene>
    <name evidence="6" type="ORF">SAMN04488239_107187</name>
</gene>
<dbReference type="PANTHER" id="PTHR43380:SF1">
    <property type="entry name" value="2-OXOISOVALERATE DEHYDROGENASE SUBUNIT ALPHA, MITOCHONDRIAL"/>
    <property type="match status" value="1"/>
</dbReference>
<dbReference type="SUPFAM" id="SSF52518">
    <property type="entry name" value="Thiamin diphosphate-binding fold (THDP-binding)"/>
    <property type="match status" value="1"/>
</dbReference>
<dbReference type="PANTHER" id="PTHR43380">
    <property type="entry name" value="2-OXOISOVALERATE DEHYDROGENASE SUBUNIT ALPHA, MITOCHONDRIAL"/>
    <property type="match status" value="1"/>
</dbReference>
<organism evidence="6 7">
    <name type="scientific">Ruegeria marina</name>
    <dbReference type="NCBI Taxonomy" id="639004"/>
    <lineage>
        <taxon>Bacteria</taxon>
        <taxon>Pseudomonadati</taxon>
        <taxon>Pseudomonadota</taxon>
        <taxon>Alphaproteobacteria</taxon>
        <taxon>Rhodobacterales</taxon>
        <taxon>Roseobacteraceae</taxon>
        <taxon>Ruegeria</taxon>
    </lineage>
</organism>
<evidence type="ECO:0000313" key="6">
    <source>
        <dbReference type="EMBL" id="SDD46218.1"/>
    </source>
</evidence>
<dbReference type="Gene3D" id="3.40.50.970">
    <property type="match status" value="1"/>
</dbReference>
<dbReference type="STRING" id="639004.SAMN04488239_107187"/>
<comment type="catalytic activity">
    <reaction evidence="4">
        <text>N(6)-[(R)-lipoyl]-L-lysyl-[protein] + pyruvate + H(+) = N(6)-[(R)-S(8)-acetyldihydrolipoyl]-L-lysyl-[protein] + CO2</text>
        <dbReference type="Rhea" id="RHEA:19189"/>
        <dbReference type="Rhea" id="RHEA-COMP:10474"/>
        <dbReference type="Rhea" id="RHEA-COMP:10478"/>
        <dbReference type="ChEBI" id="CHEBI:15361"/>
        <dbReference type="ChEBI" id="CHEBI:15378"/>
        <dbReference type="ChEBI" id="CHEBI:16526"/>
        <dbReference type="ChEBI" id="CHEBI:83099"/>
        <dbReference type="ChEBI" id="CHEBI:83111"/>
        <dbReference type="EC" id="1.2.4.1"/>
    </reaction>
</comment>
<dbReference type="InterPro" id="IPR017596">
    <property type="entry name" value="PdhA/BkdA"/>
</dbReference>
<dbReference type="InterPro" id="IPR029061">
    <property type="entry name" value="THDP-binding"/>
</dbReference>
<keyword evidence="2 4" id="KW-0560">Oxidoreductase</keyword>